<evidence type="ECO:0000313" key="2">
    <source>
        <dbReference type="Proteomes" id="UP000011626"/>
    </source>
</evidence>
<name>M0CG25_9EURY</name>
<dbReference type="AlphaFoldDB" id="M0CG25"/>
<dbReference type="Proteomes" id="UP000011626">
    <property type="component" value="Unassembled WGS sequence"/>
</dbReference>
<gene>
    <name evidence="1" type="ORF">C475_19608</name>
</gene>
<organism evidence="1 2">
    <name type="scientific">Halosimplex carlsbadense 2-9-1</name>
    <dbReference type="NCBI Taxonomy" id="797114"/>
    <lineage>
        <taxon>Archaea</taxon>
        <taxon>Methanobacteriati</taxon>
        <taxon>Methanobacteriota</taxon>
        <taxon>Stenosarchaea group</taxon>
        <taxon>Halobacteria</taxon>
        <taxon>Halobacteriales</taxon>
        <taxon>Haloarculaceae</taxon>
        <taxon>Halosimplex</taxon>
    </lineage>
</organism>
<dbReference type="EMBL" id="AOIU01000044">
    <property type="protein sequence ID" value="ELZ20839.1"/>
    <property type="molecule type" value="Genomic_DNA"/>
</dbReference>
<keyword evidence="2" id="KW-1185">Reference proteome</keyword>
<sequence length="98" mass="10874">MSDTSSFVIASLEVALQCFQDAFSGVIVTIIRCLLKAWLTCAAGREVMSLSEFFTDIFPSSEVVIDRISRYSSNISHIGARWLFTDGSPHPHDFVSKL</sequence>
<reference evidence="1 2" key="1">
    <citation type="journal article" date="2014" name="PLoS Genet.">
        <title>Phylogenetically driven sequencing of extremely halophilic archaea reveals strategies for static and dynamic osmo-response.</title>
        <authorList>
            <person name="Becker E.A."/>
            <person name="Seitzer P.M."/>
            <person name="Tritt A."/>
            <person name="Larsen D."/>
            <person name="Krusor M."/>
            <person name="Yao A.I."/>
            <person name="Wu D."/>
            <person name="Madern D."/>
            <person name="Eisen J.A."/>
            <person name="Darling A.E."/>
            <person name="Facciotti M.T."/>
        </authorList>
    </citation>
    <scope>NUCLEOTIDE SEQUENCE [LARGE SCALE GENOMIC DNA]</scope>
    <source>
        <strain evidence="1 2">2-9-1</strain>
    </source>
</reference>
<comment type="caution">
    <text evidence="1">The sequence shown here is derived from an EMBL/GenBank/DDBJ whole genome shotgun (WGS) entry which is preliminary data.</text>
</comment>
<accession>M0CG25</accession>
<evidence type="ECO:0000313" key="1">
    <source>
        <dbReference type="EMBL" id="ELZ20839.1"/>
    </source>
</evidence>
<proteinExistence type="predicted"/>
<protein>
    <submittedName>
        <fullName evidence="1">Uncharacterized protein</fullName>
    </submittedName>
</protein>